<reference evidence="1" key="2">
    <citation type="journal article" date="2007" name="Appl. Environ. Microbiol.">
        <title>Possible origins of CTnBST, a conjugative transposon found recently in a human colonic Bacteroides strain.</title>
        <authorList>
            <person name="Schlesinger D.J."/>
            <person name="Shoemaker N.B."/>
            <person name="Salyers A.A."/>
        </authorList>
    </citation>
    <scope>NUCLEOTIDE SEQUENCE</scope>
    <source>
        <strain evidence="1">WH207</strain>
    </source>
</reference>
<reference evidence="1" key="1">
    <citation type="journal article" date="2003" name="Appl. Environ. Microbiol.">
        <title>A new Bacteroides conjugative transposon that carries an ermB gene.</title>
        <authorList>
            <person name="Gupta A."/>
            <person name="Vlamakis H."/>
            <person name="Shoemaker N."/>
            <person name="Salyers A.A."/>
        </authorList>
    </citation>
    <scope>NUCLEOTIDE SEQUENCE</scope>
    <source>
        <strain evidence="1">WH207</strain>
    </source>
</reference>
<name>A4VC26_BACUN</name>
<dbReference type="EMBL" id="AY345595">
    <property type="protein sequence ID" value="ABP57351.1"/>
    <property type="molecule type" value="Genomic_DNA"/>
</dbReference>
<proteinExistence type="predicted"/>
<accession>A4VC26</accession>
<evidence type="ECO:0000313" key="1">
    <source>
        <dbReference type="EMBL" id="ABP57351.1"/>
    </source>
</evidence>
<protein>
    <submittedName>
        <fullName evidence="1">Uncharacterized protein</fullName>
    </submittedName>
</protein>
<sequence length="90" mass="10370">MSYSHPLPCGWFHPTHLMKYSNRKYYNEDKTLHSQEAKKVGISSFPNFHKSGSISGMKKAYYGRDALLVRCGSYIYNVSSAPEIYYKVAH</sequence>
<organism evidence="1">
    <name type="scientific">Bacteroides uniformis</name>
    <dbReference type="NCBI Taxonomy" id="820"/>
    <lineage>
        <taxon>Bacteria</taxon>
        <taxon>Pseudomonadati</taxon>
        <taxon>Bacteroidota</taxon>
        <taxon>Bacteroidia</taxon>
        <taxon>Bacteroidales</taxon>
        <taxon>Bacteroidaceae</taxon>
        <taxon>Bacteroides</taxon>
    </lineage>
</organism>
<gene>
    <name evidence="1" type="ORF">bst096</name>
</gene>
<dbReference type="AlphaFoldDB" id="A4VC26"/>